<organism evidence="9 10">
    <name type="scientific">Rufibacter roseus</name>
    <dbReference type="NCBI Taxonomy" id="1567108"/>
    <lineage>
        <taxon>Bacteria</taxon>
        <taxon>Pseudomonadati</taxon>
        <taxon>Bacteroidota</taxon>
        <taxon>Cytophagia</taxon>
        <taxon>Cytophagales</taxon>
        <taxon>Hymenobacteraceae</taxon>
        <taxon>Rufibacter</taxon>
    </lineage>
</organism>
<dbReference type="Gene3D" id="3.20.20.80">
    <property type="entry name" value="Glycosidases"/>
    <property type="match status" value="1"/>
</dbReference>
<evidence type="ECO:0000256" key="3">
    <source>
        <dbReference type="ARBA" id="ARBA00012663"/>
    </source>
</evidence>
<keyword evidence="5" id="KW-0326">Glycosidase</keyword>
<evidence type="ECO:0000256" key="1">
    <source>
        <dbReference type="ARBA" id="ARBA00001231"/>
    </source>
</evidence>
<reference evidence="10" key="1">
    <citation type="journal article" date="2019" name="Int. J. Syst. Evol. Microbiol.">
        <title>The Global Catalogue of Microorganisms (GCM) 10K type strain sequencing project: providing services to taxonomists for standard genome sequencing and annotation.</title>
        <authorList>
            <consortium name="The Broad Institute Genomics Platform"/>
            <consortium name="The Broad Institute Genome Sequencing Center for Infectious Disease"/>
            <person name="Wu L."/>
            <person name="Ma J."/>
        </authorList>
    </citation>
    <scope>NUCLEOTIDE SEQUENCE [LARGE SCALE GENOMIC DNA]</scope>
    <source>
        <strain evidence="10">CGMCC 4.7393</strain>
    </source>
</reference>
<dbReference type="Gene3D" id="3.30.379.10">
    <property type="entry name" value="Chitobiase/beta-hexosaminidase domain 2-like"/>
    <property type="match status" value="1"/>
</dbReference>
<dbReference type="InterPro" id="IPR015882">
    <property type="entry name" value="HEX_bac_N"/>
</dbReference>
<evidence type="ECO:0000313" key="9">
    <source>
        <dbReference type="EMBL" id="MFC6999155.1"/>
    </source>
</evidence>
<feature type="domain" description="Glycoside hydrolase family 20 catalytic" evidence="7">
    <location>
        <begin position="173"/>
        <end position="514"/>
    </location>
</feature>
<evidence type="ECO:0000313" key="10">
    <source>
        <dbReference type="Proteomes" id="UP001596405"/>
    </source>
</evidence>
<dbReference type="Pfam" id="PF02838">
    <property type="entry name" value="Glyco_hydro_20b"/>
    <property type="match status" value="1"/>
</dbReference>
<dbReference type="SUPFAM" id="SSF55545">
    <property type="entry name" value="beta-N-acetylhexosaminidase-like domain"/>
    <property type="match status" value="1"/>
</dbReference>
<dbReference type="PRINTS" id="PR00738">
    <property type="entry name" value="GLHYDRLASE20"/>
</dbReference>
<feature type="domain" description="Beta-hexosaminidase bacterial type N-terminal" evidence="8">
    <location>
        <begin position="34"/>
        <end position="169"/>
    </location>
</feature>
<dbReference type="RefSeq" id="WP_066616628.1">
    <property type="nucleotide sequence ID" value="NZ_JBHSYQ010000015.1"/>
</dbReference>
<dbReference type="InterPro" id="IPR015883">
    <property type="entry name" value="Glyco_hydro_20_cat"/>
</dbReference>
<keyword evidence="4" id="KW-0378">Hydrolase</keyword>
<dbReference type="InterPro" id="IPR017853">
    <property type="entry name" value="GH"/>
</dbReference>
<dbReference type="Pfam" id="PF13287">
    <property type="entry name" value="Fn3_assoc"/>
    <property type="match status" value="1"/>
</dbReference>
<dbReference type="EMBL" id="JBHSYQ010000015">
    <property type="protein sequence ID" value="MFC6999155.1"/>
    <property type="molecule type" value="Genomic_DNA"/>
</dbReference>
<feature type="chain" id="PRO_5047540682" description="beta-N-acetylhexosaminidase" evidence="6">
    <location>
        <begin position="24"/>
        <end position="628"/>
    </location>
</feature>
<proteinExistence type="inferred from homology"/>
<evidence type="ECO:0000256" key="5">
    <source>
        <dbReference type="ARBA" id="ARBA00023295"/>
    </source>
</evidence>
<evidence type="ECO:0000259" key="8">
    <source>
        <dbReference type="Pfam" id="PF02838"/>
    </source>
</evidence>
<evidence type="ECO:0000259" key="7">
    <source>
        <dbReference type="Pfam" id="PF00728"/>
    </source>
</evidence>
<dbReference type="PIRSF" id="PIRSF001093">
    <property type="entry name" value="B-hxosamndse_ab_euk"/>
    <property type="match status" value="1"/>
</dbReference>
<evidence type="ECO:0000256" key="2">
    <source>
        <dbReference type="ARBA" id="ARBA00006285"/>
    </source>
</evidence>
<comment type="similarity">
    <text evidence="2">Belongs to the glycosyl hydrolase 20 family.</text>
</comment>
<keyword evidence="6" id="KW-0732">Signal</keyword>
<dbReference type="PANTHER" id="PTHR22600">
    <property type="entry name" value="BETA-HEXOSAMINIDASE"/>
    <property type="match status" value="1"/>
</dbReference>
<dbReference type="Pfam" id="PF00728">
    <property type="entry name" value="Glyco_hydro_20"/>
    <property type="match status" value="1"/>
</dbReference>
<dbReference type="SUPFAM" id="SSF51445">
    <property type="entry name" value="(Trans)glycosidases"/>
    <property type="match status" value="1"/>
</dbReference>
<dbReference type="CDD" id="cd06563">
    <property type="entry name" value="GH20_chitobiase-like"/>
    <property type="match status" value="1"/>
</dbReference>
<accession>A0ABW2DN81</accession>
<keyword evidence="10" id="KW-1185">Reference proteome</keyword>
<sequence length="628" mass="71004">MKRIGSLLLVLMFTFGAMPQGYAQKDNNSQKREISIIPLPLSIQQQAGNFQLNSKTTIYVDPGDAELKLLAGMLADQLQTTTSIKVPVVEKAGGQKKKNAIVLTKKQAADSLGKEGYSLNVRPENIVLQAPQGNGIFYGLQSIFQLLPTQADGSMANKNVSIPAVSIIDKPRYGWRGMMLDVGRYFYPVDFIKKFIDYMAMHKLNTFHWHLTEDHGWRIEIKKHPKLTEVGAYRKGTQVNSPKHIDYRPHGGYYTQEQIKELVAYAAERYVNIVPEVDMPGHTMAMLAAYPEISCTGNIEMPLQWGIKEDILCAGNEKTYAIVEDVLSEVAELFPSPIIHIGGDEAPKKRWKECPKCQARIKKENLKDEHELQSYFIKRVENFLLTKNKRIIGWEEIMEGGLAPNAAVMSWLGIKSGIAAAKQGHPVVMSPTEFLYLDYYQNYPALEPKAIGGLLTVEKVYSYEPTPAELTPEEAKYILGTQGNVWAEYIHSPEKVEYMAYPRGAALAEVAWTQPILKNWDNFKKRLEKQYERYDDLGINYSRSAYNVLPKVSVNEKEKEATVTLETFYHEPVIYYTIDGSEPSLESLKYTVPFIIKDASVVKAAAYREGKRVGEVTVRHISDKDLKK</sequence>
<evidence type="ECO:0000256" key="6">
    <source>
        <dbReference type="SAM" id="SignalP"/>
    </source>
</evidence>
<dbReference type="Proteomes" id="UP001596405">
    <property type="component" value="Unassembled WGS sequence"/>
</dbReference>
<comment type="caution">
    <text evidence="9">The sequence shown here is derived from an EMBL/GenBank/DDBJ whole genome shotgun (WGS) entry which is preliminary data.</text>
</comment>
<name>A0ABW2DN81_9BACT</name>
<dbReference type="PANTHER" id="PTHR22600:SF57">
    <property type="entry name" value="BETA-N-ACETYLHEXOSAMINIDASE"/>
    <property type="match status" value="1"/>
</dbReference>
<feature type="signal peptide" evidence="6">
    <location>
        <begin position="1"/>
        <end position="23"/>
    </location>
</feature>
<comment type="catalytic activity">
    <reaction evidence="1">
        <text>Hydrolysis of terminal non-reducing N-acetyl-D-hexosamine residues in N-acetyl-beta-D-hexosaminides.</text>
        <dbReference type="EC" id="3.2.1.52"/>
    </reaction>
</comment>
<protein>
    <recommendedName>
        <fullName evidence="3">beta-N-acetylhexosaminidase</fullName>
        <ecNumber evidence="3">3.2.1.52</ecNumber>
    </recommendedName>
</protein>
<dbReference type="EC" id="3.2.1.52" evidence="3"/>
<dbReference type="InterPro" id="IPR025705">
    <property type="entry name" value="Beta_hexosaminidase_sua/sub"/>
</dbReference>
<dbReference type="InterPro" id="IPR029018">
    <property type="entry name" value="Hex-like_dom2"/>
</dbReference>
<dbReference type="InterPro" id="IPR026876">
    <property type="entry name" value="Fn3_assoc_repeat"/>
</dbReference>
<gene>
    <name evidence="9" type="ORF">ACFQHR_16080</name>
</gene>
<evidence type="ECO:0000256" key="4">
    <source>
        <dbReference type="ARBA" id="ARBA00022801"/>
    </source>
</evidence>